<dbReference type="InterPro" id="IPR050115">
    <property type="entry name" value="Proteasome_alpha"/>
</dbReference>
<dbReference type="InterPro" id="IPR000426">
    <property type="entry name" value="Proteasome_asu_N"/>
</dbReference>
<feature type="domain" description="Proteasome alpha-type subunits" evidence="3">
    <location>
        <begin position="6"/>
        <end position="28"/>
    </location>
</feature>
<dbReference type="Proteomes" id="UP000078348">
    <property type="component" value="Unassembled WGS sequence"/>
</dbReference>
<keyword evidence="1 2" id="KW-0647">Proteasome</keyword>
<dbReference type="PROSITE" id="PS51475">
    <property type="entry name" value="PROTEASOME_ALPHA_2"/>
    <property type="match status" value="1"/>
</dbReference>
<dbReference type="Pfam" id="PF00227">
    <property type="entry name" value="Proteasome"/>
    <property type="match status" value="2"/>
</dbReference>
<evidence type="ECO:0000313" key="5">
    <source>
        <dbReference type="Proteomes" id="UP000078348"/>
    </source>
</evidence>
<dbReference type="STRING" id="478820.A0A196SFU5"/>
<dbReference type="CDD" id="cd01906">
    <property type="entry name" value="proteasome_protease_HslV"/>
    <property type="match status" value="1"/>
</dbReference>
<dbReference type="GO" id="GO:0006511">
    <property type="term" value="P:ubiquitin-dependent protein catabolic process"/>
    <property type="evidence" value="ECO:0007669"/>
    <property type="project" value="InterPro"/>
</dbReference>
<comment type="caution">
    <text evidence="4">The sequence shown here is derived from an EMBL/GenBank/DDBJ whole genome shotgun (WGS) entry which is preliminary data.</text>
</comment>
<evidence type="ECO:0000256" key="1">
    <source>
        <dbReference type="ARBA" id="ARBA00022942"/>
    </source>
</evidence>
<proteinExistence type="inferred from homology"/>
<dbReference type="Pfam" id="PF10584">
    <property type="entry name" value="Proteasome_A_N"/>
    <property type="match status" value="1"/>
</dbReference>
<dbReference type="InterPro" id="IPR001353">
    <property type="entry name" value="Proteasome_sua/b"/>
</dbReference>
<dbReference type="OrthoDB" id="431557at2759"/>
<organism evidence="4 5">
    <name type="scientific">Blastocystis sp. subtype 1 (strain ATCC 50177 / NandII)</name>
    <dbReference type="NCBI Taxonomy" id="478820"/>
    <lineage>
        <taxon>Eukaryota</taxon>
        <taxon>Sar</taxon>
        <taxon>Stramenopiles</taxon>
        <taxon>Bigyra</taxon>
        <taxon>Opalozoa</taxon>
        <taxon>Opalinata</taxon>
        <taxon>Blastocystidae</taxon>
        <taxon>Blastocystis</taxon>
    </lineage>
</organism>
<dbReference type="SMART" id="SM00948">
    <property type="entry name" value="Proteasome_A_N"/>
    <property type="match status" value="1"/>
</dbReference>
<evidence type="ECO:0000259" key="3">
    <source>
        <dbReference type="SMART" id="SM00948"/>
    </source>
</evidence>
<evidence type="ECO:0000256" key="2">
    <source>
        <dbReference type="PROSITE-ProRule" id="PRU00808"/>
    </source>
</evidence>
<name>A0A196SFU5_BLAHN</name>
<keyword evidence="5" id="KW-1185">Reference proteome</keyword>
<dbReference type="EMBL" id="LXWW01000210">
    <property type="protein sequence ID" value="OAO14844.1"/>
    <property type="molecule type" value="Genomic_DNA"/>
</dbReference>
<dbReference type="PANTHER" id="PTHR11599">
    <property type="entry name" value="PROTEASOME SUBUNIT ALPHA/BETA"/>
    <property type="match status" value="1"/>
</dbReference>
<accession>A0A196SFU5</accession>
<gene>
    <name evidence="4" type="ORF">AV274_3549</name>
</gene>
<protein>
    <submittedName>
        <fullName evidence="4">Proteasome subunit alpha</fullName>
    </submittedName>
</protein>
<reference evidence="4 5" key="1">
    <citation type="submission" date="2016-05" db="EMBL/GenBank/DDBJ databases">
        <title>Nuclear genome of Blastocystis sp. subtype 1 NandII.</title>
        <authorList>
            <person name="Gentekaki E."/>
            <person name="Curtis B."/>
            <person name="Stairs C."/>
            <person name="Eme L."/>
            <person name="Herman E."/>
            <person name="Klimes V."/>
            <person name="Arias M.C."/>
            <person name="Elias M."/>
            <person name="Hilliou F."/>
            <person name="Klute M."/>
            <person name="Malik S.-B."/>
            <person name="Pightling A."/>
            <person name="Rachubinski R."/>
            <person name="Salas D."/>
            <person name="Schlacht A."/>
            <person name="Suga H."/>
            <person name="Archibald J."/>
            <person name="Ball S.G."/>
            <person name="Clark G."/>
            <person name="Dacks J."/>
            <person name="Van Der Giezen M."/>
            <person name="Tsaousis A."/>
            <person name="Roger A."/>
        </authorList>
    </citation>
    <scope>NUCLEOTIDE SEQUENCE [LARGE SCALE GENOMIC DNA]</scope>
    <source>
        <strain evidence="5">ATCC 50177 / NandII</strain>
    </source>
</reference>
<dbReference type="SUPFAM" id="SSF56235">
    <property type="entry name" value="N-terminal nucleophile aminohydrolases (Ntn hydrolases)"/>
    <property type="match status" value="2"/>
</dbReference>
<dbReference type="FunFam" id="3.60.20.10:FF:000063">
    <property type="entry name" value="Proteasome subunit alpha type"/>
    <property type="match status" value="1"/>
</dbReference>
<dbReference type="InterPro" id="IPR029055">
    <property type="entry name" value="Ntn_hydrolases_N"/>
</dbReference>
<dbReference type="GO" id="GO:0019773">
    <property type="term" value="C:proteasome core complex, alpha-subunit complex"/>
    <property type="evidence" value="ECO:0007669"/>
    <property type="project" value="UniProtKB-UniRule"/>
</dbReference>
<evidence type="ECO:0000313" key="4">
    <source>
        <dbReference type="EMBL" id="OAO14844.1"/>
    </source>
</evidence>
<dbReference type="Gene3D" id="3.60.20.10">
    <property type="entry name" value="Glutamine Phosphoribosylpyrophosphate, subunit 1, domain 1"/>
    <property type="match status" value="2"/>
</dbReference>
<sequence>MYGNKYDTDVTVWSPEGKLHQVKYAAEAEKQGSACCGIRTNKYVVLSAFRRRPNELASYQKKIVEVDSHMGMAMSGLTADARALSKYMRTECMEHEYIYGRKMPIEMLVRQVSDKEHFCTLTYERRPYGVGFLIAGVDSKGPHLFHTSPSGEYVEYSATAIGSRCQSAKTYLAREFLDAETNTVHVSDDLSVDELIRHALKALKGCIQGDSKLTKENCSVAIVGVDQDFKELSEEELSPYVEAVAALYMRTECMEHEYIYGRKMPIEMLVRQVSDKEHFCTLTYERRPYGVGFLIAGVDSKGPHLFHTSPSGEYVEYSATAIGSRCQSAKTYLAREFLDAETNTVHVSDDLSVDELIRHALKALKGCIQGDSKLTKENCSVAIVGVDQDFKELSEEELSPYVEAVAA</sequence>
<dbReference type="InterPro" id="IPR023332">
    <property type="entry name" value="Proteasome_alpha-type"/>
</dbReference>
<comment type="similarity">
    <text evidence="2">Belongs to the peptidase T1A family.</text>
</comment>
<dbReference type="AlphaFoldDB" id="A0A196SFU5"/>